<evidence type="ECO:0000313" key="13">
    <source>
        <dbReference type="EMBL" id="SMC38007.1"/>
    </source>
</evidence>
<name>A0A1W1YPB3_9FIRM</name>
<evidence type="ECO:0000259" key="12">
    <source>
        <dbReference type="PROSITE" id="PS50944"/>
    </source>
</evidence>
<feature type="domain" description="HTH dtxR-type" evidence="12">
    <location>
        <begin position="21"/>
        <end position="82"/>
    </location>
</feature>
<dbReference type="InterPro" id="IPR036390">
    <property type="entry name" value="WH_DNA-bd_sf"/>
</dbReference>
<dbReference type="SUPFAM" id="SSF46785">
    <property type="entry name" value="Winged helix' DNA-binding domain"/>
    <property type="match status" value="1"/>
</dbReference>
<evidence type="ECO:0000256" key="7">
    <source>
        <dbReference type="ARBA" id="ARBA00023125"/>
    </source>
</evidence>
<evidence type="ECO:0000256" key="10">
    <source>
        <dbReference type="ARBA" id="ARBA00023211"/>
    </source>
</evidence>
<keyword evidence="4" id="KW-0963">Cytoplasm</keyword>
<proteinExistence type="inferred from homology"/>
<dbReference type="GO" id="GO:0003677">
    <property type="term" value="F:DNA binding"/>
    <property type="evidence" value="ECO:0007669"/>
    <property type="project" value="UniProtKB-KW"/>
</dbReference>
<keyword evidence="9" id="KW-0804">Transcription</keyword>
<keyword evidence="5" id="KW-0678">Repressor</keyword>
<dbReference type="SMART" id="SM00529">
    <property type="entry name" value="HTH_DTXR"/>
    <property type="match status" value="1"/>
</dbReference>
<dbReference type="InterPro" id="IPR001367">
    <property type="entry name" value="Fe_dep_repressor"/>
</dbReference>
<dbReference type="GO" id="GO:0005737">
    <property type="term" value="C:cytoplasm"/>
    <property type="evidence" value="ECO:0007669"/>
    <property type="project" value="UniProtKB-SubCell"/>
</dbReference>
<dbReference type="Proteomes" id="UP000192790">
    <property type="component" value="Unassembled WGS sequence"/>
</dbReference>
<dbReference type="RefSeq" id="WP_084233215.1">
    <property type="nucleotide sequence ID" value="NZ_FWXW01000001.1"/>
</dbReference>
<dbReference type="OrthoDB" id="9791355at2"/>
<keyword evidence="14" id="KW-1185">Reference proteome</keyword>
<comment type="similarity">
    <text evidence="2">Belongs to the DtxR/MntR family.</text>
</comment>
<evidence type="ECO:0000313" key="14">
    <source>
        <dbReference type="Proteomes" id="UP000192790"/>
    </source>
</evidence>
<dbReference type="GO" id="GO:0046983">
    <property type="term" value="F:protein dimerization activity"/>
    <property type="evidence" value="ECO:0007669"/>
    <property type="project" value="InterPro"/>
</dbReference>
<evidence type="ECO:0000256" key="3">
    <source>
        <dbReference type="ARBA" id="ARBA00011738"/>
    </source>
</evidence>
<evidence type="ECO:0000256" key="4">
    <source>
        <dbReference type="ARBA" id="ARBA00022490"/>
    </source>
</evidence>
<evidence type="ECO:0000256" key="9">
    <source>
        <dbReference type="ARBA" id="ARBA00023163"/>
    </source>
</evidence>
<dbReference type="GO" id="GO:0046914">
    <property type="term" value="F:transition metal ion binding"/>
    <property type="evidence" value="ECO:0007669"/>
    <property type="project" value="InterPro"/>
</dbReference>
<sequence>MDISGNFYTLKGYQVHAPSGLTPAMEDYLEMICRLLEHREVVRIGELAGKLHVRPSSATKMIRQLKAAGSVISEKYGYIYLTEKGRREGEYLLYRHRVLQRFLCLINHTEDELEQVEKIEHFFNPATIENLDSLTLRLEKEKRF</sequence>
<evidence type="ECO:0000256" key="11">
    <source>
        <dbReference type="ARBA" id="ARBA00032593"/>
    </source>
</evidence>
<dbReference type="STRING" id="1122930.SAMN02745168_0585"/>
<evidence type="ECO:0000256" key="6">
    <source>
        <dbReference type="ARBA" id="ARBA00023015"/>
    </source>
</evidence>
<dbReference type="Gene3D" id="1.10.60.10">
    <property type="entry name" value="Iron dependent repressor, metal binding and dimerisation domain"/>
    <property type="match status" value="1"/>
</dbReference>
<comment type="subunit">
    <text evidence="3">Homodimer.</text>
</comment>
<evidence type="ECO:0000256" key="8">
    <source>
        <dbReference type="ARBA" id="ARBA00023159"/>
    </source>
</evidence>
<dbReference type="Pfam" id="PF02742">
    <property type="entry name" value="Fe_dep_repr_C"/>
    <property type="match status" value="1"/>
</dbReference>
<evidence type="ECO:0000256" key="2">
    <source>
        <dbReference type="ARBA" id="ARBA00007871"/>
    </source>
</evidence>
<dbReference type="PANTHER" id="PTHR33238:SF11">
    <property type="entry name" value="TRANSCRIPTIONAL REGULATOR MNTR"/>
    <property type="match status" value="1"/>
</dbReference>
<accession>A0A1W1YPB3</accession>
<dbReference type="InterPro" id="IPR036421">
    <property type="entry name" value="Fe_dep_repressor_sf"/>
</dbReference>
<dbReference type="PANTHER" id="PTHR33238">
    <property type="entry name" value="IRON (METAL) DEPENDENT REPRESSOR, DTXR FAMILY"/>
    <property type="match status" value="1"/>
</dbReference>
<dbReference type="PROSITE" id="PS50944">
    <property type="entry name" value="HTH_DTXR"/>
    <property type="match status" value="1"/>
</dbReference>
<dbReference type="AlphaFoldDB" id="A0A1W1YPB3"/>
<dbReference type="InterPro" id="IPR036388">
    <property type="entry name" value="WH-like_DNA-bd_sf"/>
</dbReference>
<dbReference type="EMBL" id="FWXW01000001">
    <property type="protein sequence ID" value="SMC38007.1"/>
    <property type="molecule type" value="Genomic_DNA"/>
</dbReference>
<keyword evidence="10" id="KW-0464">Manganese</keyword>
<keyword evidence="8" id="KW-0010">Activator</keyword>
<evidence type="ECO:0000256" key="5">
    <source>
        <dbReference type="ARBA" id="ARBA00022491"/>
    </source>
</evidence>
<gene>
    <name evidence="13" type="ORF">SAMN02745168_0585</name>
</gene>
<dbReference type="InterPro" id="IPR022687">
    <property type="entry name" value="HTH_DTXR"/>
</dbReference>
<dbReference type="InterPro" id="IPR050536">
    <property type="entry name" value="DtxR_MntR_Metal-Reg"/>
</dbReference>
<reference evidence="13 14" key="1">
    <citation type="submission" date="2017-04" db="EMBL/GenBank/DDBJ databases">
        <authorList>
            <person name="Afonso C.L."/>
            <person name="Miller P.J."/>
            <person name="Scott M.A."/>
            <person name="Spackman E."/>
            <person name="Goraichik I."/>
            <person name="Dimitrov K.M."/>
            <person name="Suarez D.L."/>
            <person name="Swayne D.E."/>
        </authorList>
    </citation>
    <scope>NUCLEOTIDE SEQUENCE [LARGE SCALE GENOMIC DNA]</scope>
    <source>
        <strain evidence="13 14">DSM 12816</strain>
    </source>
</reference>
<dbReference type="InterPro" id="IPR022689">
    <property type="entry name" value="Iron_dep_repressor"/>
</dbReference>
<keyword evidence="7" id="KW-0238">DNA-binding</keyword>
<protein>
    <recommendedName>
        <fullName evidence="11">Manganese transport regulator</fullName>
    </recommendedName>
</protein>
<dbReference type="SUPFAM" id="SSF47979">
    <property type="entry name" value="Iron-dependent repressor protein, dimerization domain"/>
    <property type="match status" value="1"/>
</dbReference>
<dbReference type="Pfam" id="PF01325">
    <property type="entry name" value="Fe_dep_repress"/>
    <property type="match status" value="1"/>
</dbReference>
<dbReference type="Gene3D" id="1.10.10.10">
    <property type="entry name" value="Winged helix-like DNA-binding domain superfamily/Winged helix DNA-binding domain"/>
    <property type="match status" value="1"/>
</dbReference>
<comment type="subcellular location">
    <subcellularLocation>
        <location evidence="1">Cytoplasm</location>
    </subcellularLocation>
</comment>
<evidence type="ECO:0000256" key="1">
    <source>
        <dbReference type="ARBA" id="ARBA00004496"/>
    </source>
</evidence>
<keyword evidence="6" id="KW-0805">Transcription regulation</keyword>
<organism evidence="13 14">
    <name type="scientific">Papillibacter cinnamivorans DSM 12816</name>
    <dbReference type="NCBI Taxonomy" id="1122930"/>
    <lineage>
        <taxon>Bacteria</taxon>
        <taxon>Bacillati</taxon>
        <taxon>Bacillota</taxon>
        <taxon>Clostridia</taxon>
        <taxon>Eubacteriales</taxon>
        <taxon>Oscillospiraceae</taxon>
        <taxon>Papillibacter</taxon>
    </lineage>
</organism>
<dbReference type="GO" id="GO:0003700">
    <property type="term" value="F:DNA-binding transcription factor activity"/>
    <property type="evidence" value="ECO:0007669"/>
    <property type="project" value="InterPro"/>
</dbReference>